<sequence length="119" mass="14087">MMFILLSFASADIFSRSKTFSFMEKLAIYHSIANADLKPSLEILYNDLLSKFFNVYVENLNNNYKNFEKIVPEKEKRVNMCRRLFNGYSSMLLSLLPNMKNMILKEEEVQRRIKDILTN</sequence>
<accession>A0A059F000</accession>
<dbReference type="EMBL" id="KK365187">
    <property type="protein sequence ID" value="KCZ80329.1"/>
    <property type="molecule type" value="Genomic_DNA"/>
</dbReference>
<reference evidence="1 2" key="2">
    <citation type="submission" date="2014-03" db="EMBL/GenBank/DDBJ databases">
        <title>The Genome Sequence of Anncaliia algerae insect isolate PRA339.</title>
        <authorList>
            <consortium name="The Broad Institute Genome Sequencing Platform"/>
            <consortium name="The Broad Institute Genome Sequencing Center for Infectious Disease"/>
            <person name="Cuomo C."/>
            <person name="Becnel J."/>
            <person name="Sanscrainte N."/>
            <person name="Walker B."/>
            <person name="Young S.K."/>
            <person name="Zeng Q."/>
            <person name="Gargeya S."/>
            <person name="Fitzgerald M."/>
            <person name="Haas B."/>
            <person name="Abouelleil A."/>
            <person name="Alvarado L."/>
            <person name="Arachchi H.M."/>
            <person name="Berlin A.M."/>
            <person name="Chapman S.B."/>
            <person name="Dewar J."/>
            <person name="Goldberg J."/>
            <person name="Griggs A."/>
            <person name="Gujja S."/>
            <person name="Hansen M."/>
            <person name="Howarth C."/>
            <person name="Imamovic A."/>
            <person name="Larimer J."/>
            <person name="McCowan C."/>
            <person name="Murphy C."/>
            <person name="Neiman D."/>
            <person name="Pearson M."/>
            <person name="Priest M."/>
            <person name="Roberts A."/>
            <person name="Saif S."/>
            <person name="Shea T."/>
            <person name="Sisk P."/>
            <person name="Sykes S."/>
            <person name="Wortman J."/>
            <person name="Nusbaum C."/>
            <person name="Birren B."/>
        </authorList>
    </citation>
    <scope>NUCLEOTIDE SEQUENCE [LARGE SCALE GENOMIC DNA]</scope>
    <source>
        <strain evidence="1 2">PRA339</strain>
    </source>
</reference>
<dbReference type="VEuPathDB" id="MicrosporidiaDB:H312_02266"/>
<proteinExistence type="predicted"/>
<dbReference type="OrthoDB" id="10325939at2759"/>
<reference evidence="2" key="1">
    <citation type="submission" date="2013-02" db="EMBL/GenBank/DDBJ databases">
        <authorList>
            <consortium name="The Broad Institute Genome Sequencing Platform"/>
            <person name="Cuomo C."/>
            <person name="Becnel J."/>
            <person name="Sanscrainte N."/>
            <person name="Walker B."/>
            <person name="Young S.K."/>
            <person name="Zeng Q."/>
            <person name="Gargeya S."/>
            <person name="Fitzgerald M."/>
            <person name="Haas B."/>
            <person name="Abouelleil A."/>
            <person name="Alvarado L."/>
            <person name="Arachchi H.M."/>
            <person name="Berlin A.M."/>
            <person name="Chapman S.B."/>
            <person name="Dewar J."/>
            <person name="Goldberg J."/>
            <person name="Griggs A."/>
            <person name="Gujja S."/>
            <person name="Hansen M."/>
            <person name="Howarth C."/>
            <person name="Imamovic A."/>
            <person name="Larimer J."/>
            <person name="McCowan C."/>
            <person name="Murphy C."/>
            <person name="Neiman D."/>
            <person name="Pearson M."/>
            <person name="Priest M."/>
            <person name="Roberts A."/>
            <person name="Saif S."/>
            <person name="Shea T."/>
            <person name="Sisk P."/>
            <person name="Sykes S."/>
            <person name="Wortman J."/>
            <person name="Nusbaum C."/>
            <person name="Birren B."/>
        </authorList>
    </citation>
    <scope>NUCLEOTIDE SEQUENCE [LARGE SCALE GENOMIC DNA]</scope>
    <source>
        <strain evidence="2">PRA339</strain>
    </source>
</reference>
<keyword evidence="2" id="KW-1185">Reference proteome</keyword>
<evidence type="ECO:0000313" key="2">
    <source>
        <dbReference type="Proteomes" id="UP000030655"/>
    </source>
</evidence>
<name>A0A059F000_9MICR</name>
<dbReference type="HOGENOM" id="CLU_1880295_0_0_1"/>
<gene>
    <name evidence="1" type="ORF">H312_02266</name>
</gene>
<organism evidence="1 2">
    <name type="scientific">Anncaliia algerae PRA339</name>
    <dbReference type="NCBI Taxonomy" id="1288291"/>
    <lineage>
        <taxon>Eukaryota</taxon>
        <taxon>Fungi</taxon>
        <taxon>Fungi incertae sedis</taxon>
        <taxon>Microsporidia</taxon>
        <taxon>Tubulinosematoidea</taxon>
        <taxon>Tubulinosematidae</taxon>
        <taxon>Anncaliia</taxon>
    </lineage>
</organism>
<protein>
    <submittedName>
        <fullName evidence="1">Uncharacterized protein</fullName>
    </submittedName>
</protein>
<feature type="non-terminal residue" evidence="1">
    <location>
        <position position="119"/>
    </location>
</feature>
<dbReference type="AlphaFoldDB" id="A0A059F000"/>
<dbReference type="Proteomes" id="UP000030655">
    <property type="component" value="Unassembled WGS sequence"/>
</dbReference>
<evidence type="ECO:0000313" key="1">
    <source>
        <dbReference type="EMBL" id="KCZ80329.1"/>
    </source>
</evidence>